<dbReference type="STRING" id="2045.KR76_23245"/>
<dbReference type="GeneID" id="96611689"/>
<dbReference type="PANTHER" id="PTHR23088:SF50">
    <property type="entry name" value="HYDROLASE YHCX"/>
    <property type="match status" value="1"/>
</dbReference>
<dbReference type="Pfam" id="PF00795">
    <property type="entry name" value="CN_hydrolase"/>
    <property type="match status" value="1"/>
</dbReference>
<dbReference type="RefSeq" id="WP_038681721.1">
    <property type="nucleotide sequence ID" value="NZ_BJMC01000014.1"/>
</dbReference>
<dbReference type="Proteomes" id="UP000030300">
    <property type="component" value="Chromosome"/>
</dbReference>
<dbReference type="OrthoDB" id="9811121at2"/>
<dbReference type="InterPro" id="IPR003010">
    <property type="entry name" value="C-N_Hydrolase"/>
</dbReference>
<dbReference type="EMBL" id="CP009896">
    <property type="protein sequence ID" value="AIY18963.1"/>
    <property type="molecule type" value="Genomic_DNA"/>
</dbReference>
<dbReference type="Gene3D" id="3.60.110.10">
    <property type="entry name" value="Carbon-nitrogen hydrolase"/>
    <property type="match status" value="1"/>
</dbReference>
<dbReference type="GO" id="GO:0016787">
    <property type="term" value="F:hydrolase activity"/>
    <property type="evidence" value="ECO:0007669"/>
    <property type="project" value="UniProtKB-KW"/>
</dbReference>
<dbReference type="KEGG" id="psim:KR76_23245"/>
<dbReference type="PANTHER" id="PTHR23088">
    <property type="entry name" value="NITRILASE-RELATED"/>
    <property type="match status" value="1"/>
</dbReference>
<organism evidence="1 2">
    <name type="scientific">Nocardioides simplex</name>
    <name type="common">Arthrobacter simplex</name>
    <dbReference type="NCBI Taxonomy" id="2045"/>
    <lineage>
        <taxon>Bacteria</taxon>
        <taxon>Bacillati</taxon>
        <taxon>Actinomycetota</taxon>
        <taxon>Actinomycetes</taxon>
        <taxon>Propionibacteriales</taxon>
        <taxon>Nocardioidaceae</taxon>
        <taxon>Pimelobacter</taxon>
    </lineage>
</organism>
<gene>
    <name evidence="1" type="ORF">KR76_23245</name>
</gene>
<keyword evidence="2" id="KW-1185">Reference proteome</keyword>
<dbReference type="AlphaFoldDB" id="A0A0A1DR01"/>
<dbReference type="PROSITE" id="PS50263">
    <property type="entry name" value="CN_HYDROLASE"/>
    <property type="match status" value="1"/>
</dbReference>
<protein>
    <submittedName>
        <fullName evidence="1">Putative hydrolase</fullName>
    </submittedName>
</protein>
<name>A0A0A1DR01_NOCSI</name>
<accession>A0A0A1DR01</accession>
<evidence type="ECO:0000313" key="1">
    <source>
        <dbReference type="EMBL" id="AIY18963.1"/>
    </source>
</evidence>
<dbReference type="eggNOG" id="COG0388">
    <property type="taxonomic scope" value="Bacteria"/>
</dbReference>
<dbReference type="HOGENOM" id="CLU_030130_5_0_11"/>
<reference evidence="1 2" key="1">
    <citation type="journal article" date="2015" name="Genome Announc.">
        <title>Complete Genome Sequence of Steroid-Transforming Nocardioides simplex VKM Ac-2033D.</title>
        <authorList>
            <person name="Shtratnikova V.Y."/>
            <person name="Schelkunov M.I."/>
            <person name="Pekov Y.A."/>
            <person name="Fokina V.V."/>
            <person name="Logacheva M.D."/>
            <person name="Sokolov S.L."/>
            <person name="Bragin E.Y."/>
            <person name="Ashapkin V.V."/>
            <person name="Donova M.V."/>
        </authorList>
    </citation>
    <scope>NUCLEOTIDE SEQUENCE [LARGE SCALE GENOMIC DNA]</scope>
    <source>
        <strain evidence="1 2">VKM Ac-2033D</strain>
    </source>
</reference>
<sequence length="290" mass="32073">MSRTLTVAAAQLELREVDSFAAWAEQVRDLLDRTPDARVVVLPELVTESLFTIDPDWRTHEIAQLTRISAYTDEYVALFTAEAARRDQWILAGTHLVATPGGHENVAFLFGPGGEVLRHAKTHIFPAEADWDTGEGDELAVHVIDDVTVGIAICYEAEIPEVCTTLTAMGAEVLLVPSYTFTEAGFWRVRHCAAARAIENQVYVVHCPTVSHLEAPLAPGWARASVLSPCDLVFPADGVLVEARTNEQDAITHELDLDLLVENRRTGAATTHTDRGRRRDLYEKYAHHTL</sequence>
<dbReference type="InterPro" id="IPR036526">
    <property type="entry name" value="C-N_Hydrolase_sf"/>
</dbReference>
<proteinExistence type="predicted"/>
<evidence type="ECO:0000313" key="2">
    <source>
        <dbReference type="Proteomes" id="UP000030300"/>
    </source>
</evidence>
<dbReference type="SUPFAM" id="SSF56317">
    <property type="entry name" value="Carbon-nitrogen hydrolase"/>
    <property type="match status" value="1"/>
</dbReference>
<keyword evidence="1" id="KW-0378">Hydrolase</keyword>